<dbReference type="Pfam" id="PF13506">
    <property type="entry name" value="Glyco_transf_21"/>
    <property type="match status" value="1"/>
</dbReference>
<dbReference type="Proteomes" id="UP001317532">
    <property type="component" value="Chromosome"/>
</dbReference>
<accession>A0AAN1XXI9</accession>
<dbReference type="AlphaFoldDB" id="A0AAN1XXI9"/>
<evidence type="ECO:0000256" key="4">
    <source>
        <dbReference type="ARBA" id="ARBA00022676"/>
    </source>
</evidence>
<keyword evidence="7 9" id="KW-1133">Transmembrane helix</keyword>
<dbReference type="RefSeq" id="WP_317994843.1">
    <property type="nucleotide sequence ID" value="NZ_AP025523.1"/>
</dbReference>
<keyword evidence="8 9" id="KW-0472">Membrane</keyword>
<organism evidence="10 11">
    <name type="scientific">Vulcanimicrobium alpinum</name>
    <dbReference type="NCBI Taxonomy" id="3016050"/>
    <lineage>
        <taxon>Bacteria</taxon>
        <taxon>Bacillati</taxon>
        <taxon>Vulcanimicrobiota</taxon>
        <taxon>Vulcanimicrobiia</taxon>
        <taxon>Vulcanimicrobiales</taxon>
        <taxon>Vulcanimicrobiaceae</taxon>
        <taxon>Vulcanimicrobium</taxon>
    </lineage>
</organism>
<name>A0AAN1XXI9_UNVUL</name>
<keyword evidence="5 10" id="KW-0808">Transferase</keyword>
<evidence type="ECO:0000313" key="10">
    <source>
        <dbReference type="EMBL" id="BDE07235.1"/>
    </source>
</evidence>
<evidence type="ECO:0000256" key="2">
    <source>
        <dbReference type="ARBA" id="ARBA00004760"/>
    </source>
</evidence>
<evidence type="ECO:0000256" key="8">
    <source>
        <dbReference type="ARBA" id="ARBA00023136"/>
    </source>
</evidence>
<dbReference type="InterPro" id="IPR025993">
    <property type="entry name" value="Ceramide_glucosylTrfase"/>
</dbReference>
<reference evidence="10 11" key="1">
    <citation type="journal article" date="2022" name="ISME Commun">
        <title>Vulcanimicrobium alpinus gen. nov. sp. nov., the first cultivated representative of the candidate phylum 'Eremiobacterota', is a metabolically versatile aerobic anoxygenic phototroph.</title>
        <authorList>
            <person name="Yabe S."/>
            <person name="Muto K."/>
            <person name="Abe K."/>
            <person name="Yokota A."/>
            <person name="Staudigel H."/>
            <person name="Tebo B.M."/>
        </authorList>
    </citation>
    <scope>NUCLEOTIDE SEQUENCE [LARGE SCALE GENOMIC DNA]</scope>
    <source>
        <strain evidence="10 11">WC8-2</strain>
    </source>
</reference>
<sequence>MPDLRRLAARATCALSLASLGYTAFALVRTLAFAKRPLQPATRAPHVTILKPLHGDEPLLVQKLASFCDQEYPHFDVVMGTRAAGDVALEAARAVARDHPGIATVVHAAASTPHYPNPKAATLAALVPHARGEIIVFADSDMRVTPEYLLAVAAPFEDPAVGAVTCLYRGEPAGGGAASALGAMANHEHFAPSVLVAESLMGMRFGFGATIAVRRALFERIGGLAAIGSHIADDATLCRLVREAGFRVVLSRYVVENVVDEPTLAALWEHELRWARTHRALEPAGYAGLAITYPIPLALLHLALARNRAKALAVVAAAFALRFALSAATRAAFGVRSAPQPLLIPLRDAFGLAVWAAAFASRRVAWSGETLALADNGTVTRAGR</sequence>
<protein>
    <submittedName>
        <fullName evidence="10">Glycosyl transferase</fullName>
    </submittedName>
</protein>
<dbReference type="KEGG" id="vab:WPS_25110"/>
<keyword evidence="11" id="KW-1185">Reference proteome</keyword>
<feature type="transmembrane region" description="Helical" evidence="9">
    <location>
        <begin position="284"/>
        <end position="304"/>
    </location>
</feature>
<evidence type="ECO:0000256" key="1">
    <source>
        <dbReference type="ARBA" id="ARBA00004141"/>
    </source>
</evidence>
<dbReference type="Gene3D" id="3.90.550.10">
    <property type="entry name" value="Spore Coat Polysaccharide Biosynthesis Protein SpsA, Chain A"/>
    <property type="match status" value="1"/>
</dbReference>
<dbReference type="NCBIfam" id="TIGR03472">
    <property type="entry name" value="HpnI"/>
    <property type="match status" value="1"/>
</dbReference>
<dbReference type="PANTHER" id="PTHR12726:SF0">
    <property type="entry name" value="CERAMIDE GLUCOSYLTRANSFERASE"/>
    <property type="match status" value="1"/>
</dbReference>
<evidence type="ECO:0000256" key="3">
    <source>
        <dbReference type="ARBA" id="ARBA00004991"/>
    </source>
</evidence>
<dbReference type="InterPro" id="IPR029044">
    <property type="entry name" value="Nucleotide-diphossugar_trans"/>
</dbReference>
<dbReference type="GO" id="GO:0006679">
    <property type="term" value="P:glucosylceramide biosynthetic process"/>
    <property type="evidence" value="ECO:0007669"/>
    <property type="project" value="TreeGrafter"/>
</dbReference>
<gene>
    <name evidence="10" type="ORF">WPS_25110</name>
</gene>
<comment type="pathway">
    <text evidence="3">Sphingolipid metabolism.</text>
</comment>
<comment type="subcellular location">
    <subcellularLocation>
        <location evidence="1">Membrane</location>
        <topology evidence="1">Multi-pass membrane protein</topology>
    </subcellularLocation>
</comment>
<feature type="transmembrane region" description="Helical" evidence="9">
    <location>
        <begin position="311"/>
        <end position="333"/>
    </location>
</feature>
<evidence type="ECO:0000256" key="9">
    <source>
        <dbReference type="SAM" id="Phobius"/>
    </source>
</evidence>
<dbReference type="GO" id="GO:0016020">
    <property type="term" value="C:membrane"/>
    <property type="evidence" value="ECO:0007669"/>
    <property type="project" value="UniProtKB-SubCell"/>
</dbReference>
<keyword evidence="6 9" id="KW-0812">Transmembrane</keyword>
<dbReference type="PANTHER" id="PTHR12726">
    <property type="entry name" value="CERAMIDE GLUCOSYLTRANSFERASE"/>
    <property type="match status" value="1"/>
</dbReference>
<comment type="pathway">
    <text evidence="2">Lipid metabolism; sphingolipid metabolism.</text>
</comment>
<dbReference type="EMBL" id="AP025523">
    <property type="protein sequence ID" value="BDE07235.1"/>
    <property type="molecule type" value="Genomic_DNA"/>
</dbReference>
<proteinExistence type="predicted"/>
<keyword evidence="4" id="KW-0328">Glycosyltransferase</keyword>
<dbReference type="GO" id="GO:0008120">
    <property type="term" value="F:ceramide glucosyltransferase activity"/>
    <property type="evidence" value="ECO:0007669"/>
    <property type="project" value="TreeGrafter"/>
</dbReference>
<evidence type="ECO:0000313" key="11">
    <source>
        <dbReference type="Proteomes" id="UP001317532"/>
    </source>
</evidence>
<dbReference type="SUPFAM" id="SSF53448">
    <property type="entry name" value="Nucleotide-diphospho-sugar transferases"/>
    <property type="match status" value="1"/>
</dbReference>
<evidence type="ECO:0000256" key="5">
    <source>
        <dbReference type="ARBA" id="ARBA00022679"/>
    </source>
</evidence>
<evidence type="ECO:0000256" key="6">
    <source>
        <dbReference type="ARBA" id="ARBA00022692"/>
    </source>
</evidence>
<dbReference type="InterPro" id="IPR017835">
    <property type="entry name" value="Hopen-assoc_HpnI"/>
</dbReference>
<evidence type="ECO:0000256" key="7">
    <source>
        <dbReference type="ARBA" id="ARBA00022989"/>
    </source>
</evidence>